<dbReference type="PANTHER" id="PTHR30038">
    <property type="entry name" value="ALDEHYDE FERREDOXIN OXIDOREDUCTASE"/>
    <property type="match status" value="1"/>
</dbReference>
<evidence type="ECO:0000256" key="2">
    <source>
        <dbReference type="ARBA" id="ARBA00011032"/>
    </source>
</evidence>
<evidence type="ECO:0000256" key="4">
    <source>
        <dbReference type="ARBA" id="ARBA00022723"/>
    </source>
</evidence>
<dbReference type="GO" id="GO:0009055">
    <property type="term" value="F:electron transfer activity"/>
    <property type="evidence" value="ECO:0007669"/>
    <property type="project" value="InterPro"/>
</dbReference>
<comment type="similarity">
    <text evidence="2">Belongs to the AOR/FOR family.</text>
</comment>
<dbReference type="SUPFAM" id="SSF56228">
    <property type="entry name" value="Aldehyde ferredoxin oxidoreductase, N-terminal domain"/>
    <property type="match status" value="1"/>
</dbReference>
<dbReference type="Gene3D" id="3.60.9.10">
    <property type="entry name" value="Aldehyde ferredoxin oxidoreductase, N-terminal domain"/>
    <property type="match status" value="1"/>
</dbReference>
<dbReference type="Pfam" id="PF01314">
    <property type="entry name" value="AFOR_C"/>
    <property type="match status" value="1"/>
</dbReference>
<dbReference type="PANTHER" id="PTHR30038:SF0">
    <property type="entry name" value="TUNGSTEN-CONTAINING ALDEHYDE FERREDOXIN OXIDOREDUCTASE"/>
    <property type="match status" value="1"/>
</dbReference>
<organism evidence="10">
    <name type="scientific">Fervidicoccus fontis</name>
    <dbReference type="NCBI Taxonomy" id="683846"/>
    <lineage>
        <taxon>Archaea</taxon>
        <taxon>Thermoproteota</taxon>
        <taxon>Thermoprotei</taxon>
        <taxon>Fervidicoccales</taxon>
        <taxon>Fervidicoccaceae</taxon>
        <taxon>Fervidicoccus</taxon>
    </lineage>
</organism>
<evidence type="ECO:0000256" key="1">
    <source>
        <dbReference type="ARBA" id="ARBA00001966"/>
    </source>
</evidence>
<dbReference type="GO" id="GO:0016625">
    <property type="term" value="F:oxidoreductase activity, acting on the aldehyde or oxo group of donors, iron-sulfur protein as acceptor"/>
    <property type="evidence" value="ECO:0007669"/>
    <property type="project" value="InterPro"/>
</dbReference>
<dbReference type="InterPro" id="IPR013983">
    <property type="entry name" value="Ald_Fedxn_OxRdtase_N"/>
</dbReference>
<dbReference type="GO" id="GO:0046872">
    <property type="term" value="F:metal ion binding"/>
    <property type="evidence" value="ECO:0007669"/>
    <property type="project" value="UniProtKB-KW"/>
</dbReference>
<feature type="domain" description="Aldehyde ferredoxin oxidoreductase N-terminal" evidence="9">
    <location>
        <begin position="9"/>
        <end position="212"/>
    </location>
</feature>
<dbReference type="InterPro" id="IPR051919">
    <property type="entry name" value="W-dependent_AOR"/>
</dbReference>
<name>A0A7J3SM84_9CREN</name>
<dbReference type="SUPFAM" id="SSF48310">
    <property type="entry name" value="Aldehyde ferredoxin oxidoreductase, C-terminal domains"/>
    <property type="match status" value="1"/>
</dbReference>
<keyword evidence="7" id="KW-0411">Iron-sulfur</keyword>
<dbReference type="Gene3D" id="1.10.599.10">
    <property type="entry name" value="Aldehyde Ferredoxin Oxidoreductase Protein, subunit A, domain 3"/>
    <property type="match status" value="1"/>
</dbReference>
<dbReference type="Gene3D" id="1.10.569.10">
    <property type="entry name" value="Aldehyde Ferredoxin Oxidoreductase Protein, subunit A, domain 2"/>
    <property type="match status" value="1"/>
</dbReference>
<dbReference type="InterPro" id="IPR001203">
    <property type="entry name" value="OxRdtase_Ald_Fedxn_C"/>
</dbReference>
<evidence type="ECO:0000256" key="6">
    <source>
        <dbReference type="ARBA" id="ARBA00023004"/>
    </source>
</evidence>
<keyword evidence="4" id="KW-0479">Metal-binding</keyword>
<gene>
    <name evidence="10" type="ORF">ENW83_06055</name>
</gene>
<sequence length="641" mass="70403">MDLALKYGYVGKILRVNLTDWNIEKEDTREDIAKLLLGGNGYAAKVLWEELKPKIDPLSPENKIILMTGPLTGTGAPGSGFWEACFKSPLTGIWGESACGGWWGPMLKFAGFDGIILEGASKDPVYLWIHNGDVEIKSAEGIWGKTVPETEEAIRGEIGVPQARVLSIGPAGEKLVMFAGIAVDYERYAGRKGGGASLGSKKVKAVAVYGEGEIEIAKPKEWENALRECEEAVKKSLATGGGYANGTIGTYDVCNEMGDLPTKYGETGHWDEVADLYYKFSSKYLIKNRACFGCMQACGRVSQVKEGPFATPVYGGPEYETTAGFTAFMLQRDIEPVIKANYLCNIYGLDTISTSHVIAFAMTCYEKGLITKKDTDGLEVKFGDPNVMIELVEKIAHRKGFGDLLAEGVRRVAEKIGGDAPKIALHVKGLEMPYHDPRAGKTQAIAYGVSNTGMDHFHPHETLDVECYGADLGLIPFGLPDPKTIDRFSEDPSKARIAKLVMDYGTIADALVVCKFHQYVNLGPDKYARLLSCATGWDVNGEKLLEIGDRIFNLARAFNIRERIRRKDDVLPPRIMQPATTGSTKGVGITNYESMLNEFYRFEEWDENGIPNPEKLKRLCLKEVAEYIAKLAGLPSNHSKN</sequence>
<comment type="caution">
    <text evidence="10">The sequence shown here is derived from an EMBL/GenBank/DDBJ whole genome shotgun (WGS) entry which is preliminary data.</text>
</comment>
<keyword evidence="3" id="KW-0004">4Fe-4S</keyword>
<evidence type="ECO:0000256" key="7">
    <source>
        <dbReference type="ARBA" id="ARBA00023014"/>
    </source>
</evidence>
<accession>A0A7J3SM84</accession>
<dbReference type="InterPro" id="IPR036503">
    <property type="entry name" value="Ald_Fedxn_OxRdtase_N_sf"/>
</dbReference>
<keyword evidence="6" id="KW-0408">Iron</keyword>
<dbReference type="InterPro" id="IPR013985">
    <property type="entry name" value="Ald_Fedxn_OxRdtase_dom3"/>
</dbReference>
<evidence type="ECO:0000256" key="3">
    <source>
        <dbReference type="ARBA" id="ARBA00022485"/>
    </source>
</evidence>
<dbReference type="Pfam" id="PF02730">
    <property type="entry name" value="AFOR_N"/>
    <property type="match status" value="1"/>
</dbReference>
<keyword evidence="5" id="KW-0560">Oxidoreductase</keyword>
<dbReference type="EMBL" id="DTLS01000174">
    <property type="protein sequence ID" value="HGZ60740.1"/>
    <property type="molecule type" value="Genomic_DNA"/>
</dbReference>
<dbReference type="AlphaFoldDB" id="A0A7J3SM84"/>
<dbReference type="SMART" id="SM00790">
    <property type="entry name" value="AFOR_N"/>
    <property type="match status" value="1"/>
</dbReference>
<protein>
    <submittedName>
        <fullName evidence="10">Aldehyde ferredoxin oxidoreductase</fullName>
    </submittedName>
</protein>
<dbReference type="GO" id="GO:0051539">
    <property type="term" value="F:4 iron, 4 sulfur cluster binding"/>
    <property type="evidence" value="ECO:0007669"/>
    <property type="project" value="UniProtKB-KW"/>
</dbReference>
<proteinExistence type="inferred from homology"/>
<comment type="cofactor">
    <cofactor evidence="1">
        <name>[4Fe-4S] cluster</name>
        <dbReference type="ChEBI" id="CHEBI:49883"/>
    </cofactor>
</comment>
<comment type="cofactor">
    <cofactor evidence="8">
        <name>tungstopterin</name>
        <dbReference type="ChEBI" id="CHEBI:30402"/>
    </cofactor>
</comment>
<reference evidence="10" key="1">
    <citation type="journal article" date="2020" name="mSystems">
        <title>Genome- and Community-Level Interaction Insights into Carbon Utilization and Element Cycling Functions of Hydrothermarchaeota in Hydrothermal Sediment.</title>
        <authorList>
            <person name="Zhou Z."/>
            <person name="Liu Y."/>
            <person name="Xu W."/>
            <person name="Pan J."/>
            <person name="Luo Z.H."/>
            <person name="Li M."/>
        </authorList>
    </citation>
    <scope>NUCLEOTIDE SEQUENCE [LARGE SCALE GENOMIC DNA]</scope>
    <source>
        <strain evidence="10">SpSt-885</strain>
    </source>
</reference>
<evidence type="ECO:0000259" key="9">
    <source>
        <dbReference type="SMART" id="SM00790"/>
    </source>
</evidence>
<dbReference type="InterPro" id="IPR036021">
    <property type="entry name" value="Tungsten_al_ferr_oxy-like_C"/>
</dbReference>
<evidence type="ECO:0000313" key="10">
    <source>
        <dbReference type="EMBL" id="HGZ60740.1"/>
    </source>
</evidence>
<evidence type="ECO:0000256" key="5">
    <source>
        <dbReference type="ARBA" id="ARBA00023002"/>
    </source>
</evidence>
<dbReference type="InterPro" id="IPR013984">
    <property type="entry name" value="Ald_Fedxn_OxRdtase_dom2"/>
</dbReference>
<evidence type="ECO:0000256" key="8">
    <source>
        <dbReference type="ARBA" id="ARBA00049934"/>
    </source>
</evidence>